<protein>
    <recommendedName>
        <fullName evidence="2">DUF6199 domain-containing protein</fullName>
    </recommendedName>
</protein>
<evidence type="ECO:0000313" key="3">
    <source>
        <dbReference type="EMBL" id="MBB4741637.1"/>
    </source>
</evidence>
<sequence>MARLLCLVPFLALLLWGAISPRSQWLTLSAWRFRHPEANEPSDAAYAWTRASNILGVVLLVCAGIGLADASRDRGPGAGPTPAATATTTFDYTTPAALLVDFGVQQATVVTVPRLSAPPGPDTAQPVAVVRRRAVDAAFPPPYLPRSTLPGGGNWLLLGVRGDSPPVSVTVREAAGAITVGVFGACAGACSAVPVTGGATVYLVPVELAAPLAGRAVIDQATGDRVP</sequence>
<keyword evidence="1" id="KW-0472">Membrane</keyword>
<dbReference type="InterPro" id="IPR045679">
    <property type="entry name" value="DUF6199"/>
</dbReference>
<organism evidence="3 4">
    <name type="scientific">Actinoplanes octamycinicus</name>
    <dbReference type="NCBI Taxonomy" id="135948"/>
    <lineage>
        <taxon>Bacteria</taxon>
        <taxon>Bacillati</taxon>
        <taxon>Actinomycetota</taxon>
        <taxon>Actinomycetes</taxon>
        <taxon>Micromonosporales</taxon>
        <taxon>Micromonosporaceae</taxon>
        <taxon>Actinoplanes</taxon>
    </lineage>
</organism>
<dbReference type="RefSeq" id="WP_185042091.1">
    <property type="nucleotide sequence ID" value="NZ_BAABFG010000005.1"/>
</dbReference>
<keyword evidence="1" id="KW-1133">Transmembrane helix</keyword>
<gene>
    <name evidence="3" type="ORF">BJY16_005096</name>
</gene>
<dbReference type="AlphaFoldDB" id="A0A7W7H0R0"/>
<keyword evidence="4" id="KW-1185">Reference proteome</keyword>
<reference evidence="3 4" key="1">
    <citation type="submission" date="2020-08" db="EMBL/GenBank/DDBJ databases">
        <title>Sequencing the genomes of 1000 actinobacteria strains.</title>
        <authorList>
            <person name="Klenk H.-P."/>
        </authorList>
    </citation>
    <scope>NUCLEOTIDE SEQUENCE [LARGE SCALE GENOMIC DNA]</scope>
    <source>
        <strain evidence="3 4">DSM 45809</strain>
    </source>
</reference>
<feature type="transmembrane region" description="Helical" evidence="1">
    <location>
        <begin position="45"/>
        <end position="68"/>
    </location>
</feature>
<name>A0A7W7H0R0_9ACTN</name>
<evidence type="ECO:0000256" key="1">
    <source>
        <dbReference type="SAM" id="Phobius"/>
    </source>
</evidence>
<proteinExistence type="predicted"/>
<evidence type="ECO:0000313" key="4">
    <source>
        <dbReference type="Proteomes" id="UP000546162"/>
    </source>
</evidence>
<dbReference type="Proteomes" id="UP000546162">
    <property type="component" value="Unassembled WGS sequence"/>
</dbReference>
<dbReference type="EMBL" id="JACHNB010000001">
    <property type="protein sequence ID" value="MBB4741637.1"/>
    <property type="molecule type" value="Genomic_DNA"/>
</dbReference>
<keyword evidence="1" id="KW-0812">Transmembrane</keyword>
<dbReference type="Pfam" id="PF19701">
    <property type="entry name" value="DUF6199"/>
    <property type="match status" value="1"/>
</dbReference>
<accession>A0A7W7H0R0</accession>
<feature type="domain" description="DUF6199" evidence="2">
    <location>
        <begin position="8"/>
        <end position="67"/>
    </location>
</feature>
<comment type="caution">
    <text evidence="3">The sequence shown here is derived from an EMBL/GenBank/DDBJ whole genome shotgun (WGS) entry which is preliminary data.</text>
</comment>
<evidence type="ECO:0000259" key="2">
    <source>
        <dbReference type="Pfam" id="PF19701"/>
    </source>
</evidence>